<protein>
    <submittedName>
        <fullName evidence="3">DUF4974 domain-containing protein</fullName>
    </submittedName>
</protein>
<dbReference type="InterPro" id="IPR012373">
    <property type="entry name" value="Ferrdict_sens_TM"/>
</dbReference>
<feature type="transmembrane region" description="Helical" evidence="1">
    <location>
        <begin position="82"/>
        <end position="100"/>
    </location>
</feature>
<gene>
    <name evidence="3" type="ORF">GO495_12780</name>
</gene>
<feature type="domain" description="FecR protein" evidence="2">
    <location>
        <begin position="165"/>
        <end position="258"/>
    </location>
</feature>
<accession>A0A6N8J920</accession>
<dbReference type="EMBL" id="WRXO01000003">
    <property type="protein sequence ID" value="MVT41464.1"/>
    <property type="molecule type" value="Genomic_DNA"/>
</dbReference>
<keyword evidence="1" id="KW-0812">Transmembrane</keyword>
<dbReference type="Gene3D" id="3.55.50.30">
    <property type="match status" value="1"/>
</dbReference>
<name>A0A6N8J920_9BACT</name>
<dbReference type="RefSeq" id="WP_157300092.1">
    <property type="nucleotide sequence ID" value="NZ_BAAAZB010000025.1"/>
</dbReference>
<evidence type="ECO:0000256" key="1">
    <source>
        <dbReference type="SAM" id="Phobius"/>
    </source>
</evidence>
<dbReference type="PANTHER" id="PTHR30273:SF2">
    <property type="entry name" value="PROTEIN FECR"/>
    <property type="match status" value="1"/>
</dbReference>
<keyword evidence="4" id="KW-1185">Reference proteome</keyword>
<keyword evidence="1" id="KW-0472">Membrane</keyword>
<dbReference type="OrthoDB" id="1097347at2"/>
<comment type="caution">
    <text evidence="3">The sequence shown here is derived from an EMBL/GenBank/DDBJ whole genome shotgun (WGS) entry which is preliminary data.</text>
</comment>
<dbReference type="Gene3D" id="2.60.120.1440">
    <property type="match status" value="1"/>
</dbReference>
<evidence type="ECO:0000259" key="2">
    <source>
        <dbReference type="Pfam" id="PF04773"/>
    </source>
</evidence>
<sequence length="369" mass="40502">MDLDAIDIQTLIIADILGSITPEEKIQLNKLKTEYEEVRLQYEYIKKELASEGTQVAGEGYATADQLIAIAGKRKRNKIIKIFAAASTILIVGGGLLYYINSSMKPDSPTFMSDNVNDNIIMLTVGSKKINLESKPLENVNGFLLSSNHKTLTYTGASEIYTASTLTVPSGKDYTVILSDGSTVILNSASKLEFPMKFHGNSREVSITGEAFFKIARNTQPFIVHTPNSDVQVLGTEFNVNTYDSGTVKVALVEGSVKMNAGGNSVLLKPGRIASFTGKDITTNSFDLEDIMDWQKGIFRFPDGVTINEIAKAVPRYSGTKLIVDQSATGKKFIGITYNRNKPIEDLLFQLNATKEITSYKQGEEIHLK</sequence>
<dbReference type="AlphaFoldDB" id="A0A6N8J920"/>
<keyword evidence="1" id="KW-1133">Transmembrane helix</keyword>
<dbReference type="Pfam" id="PF04773">
    <property type="entry name" value="FecR"/>
    <property type="match status" value="1"/>
</dbReference>
<dbReference type="Proteomes" id="UP000468388">
    <property type="component" value="Unassembled WGS sequence"/>
</dbReference>
<proteinExistence type="predicted"/>
<organism evidence="3 4">
    <name type="scientific">Chitinophaga oryziterrae</name>
    <dbReference type="NCBI Taxonomy" id="1031224"/>
    <lineage>
        <taxon>Bacteria</taxon>
        <taxon>Pseudomonadati</taxon>
        <taxon>Bacteroidota</taxon>
        <taxon>Chitinophagia</taxon>
        <taxon>Chitinophagales</taxon>
        <taxon>Chitinophagaceae</taxon>
        <taxon>Chitinophaga</taxon>
    </lineage>
</organism>
<evidence type="ECO:0000313" key="3">
    <source>
        <dbReference type="EMBL" id="MVT41464.1"/>
    </source>
</evidence>
<dbReference type="GO" id="GO:0016989">
    <property type="term" value="F:sigma factor antagonist activity"/>
    <property type="evidence" value="ECO:0007669"/>
    <property type="project" value="TreeGrafter"/>
</dbReference>
<dbReference type="InterPro" id="IPR006860">
    <property type="entry name" value="FecR"/>
</dbReference>
<reference evidence="3 4" key="1">
    <citation type="submission" date="2019-12" db="EMBL/GenBank/DDBJ databases">
        <title>The draft genomic sequence of strain Chitinophaga oryziterrae JCM 16595.</title>
        <authorList>
            <person name="Zhang X."/>
        </authorList>
    </citation>
    <scope>NUCLEOTIDE SEQUENCE [LARGE SCALE GENOMIC DNA]</scope>
    <source>
        <strain evidence="3 4">JCM 16595</strain>
    </source>
</reference>
<evidence type="ECO:0000313" key="4">
    <source>
        <dbReference type="Proteomes" id="UP000468388"/>
    </source>
</evidence>
<dbReference type="PANTHER" id="PTHR30273">
    <property type="entry name" value="PERIPLASMIC SIGNAL SENSOR AND SIGMA FACTOR ACTIVATOR FECR-RELATED"/>
    <property type="match status" value="1"/>
</dbReference>